<dbReference type="EMBL" id="KK100623">
    <property type="protein sequence ID" value="KIZ04682.1"/>
    <property type="molecule type" value="Genomic_DNA"/>
</dbReference>
<dbReference type="OrthoDB" id="2461at2759"/>
<feature type="compositionally biased region" description="Low complexity" evidence="7">
    <location>
        <begin position="379"/>
        <end position="398"/>
    </location>
</feature>
<sequence>MGSLIAIRYDRASGLSLLDQRKLPFETAWLPTPTPQDAWQQIKDMVVRGAPAIGVTGALSLASHLTRNGGGKQYSSVAAVVEDVEKTMDYLVTSRPTAVNLADSATKLKAVARQAAAAEGATPESVTAEVVAAAEATLEEDIAANKAIGAAGAKALLDAVAARGRTRSGGKVRVLTHCNTGSLATAAYGTALGIIRALHDAGALEHAYCTETRPYNQGARLTAFELVHDGLPATLICDSAAAALMGAGDVDAVVVGADRVVANGDTANKIGTYALGIAAAHHSLPFFVAAPTTTLDASLPSGAAIVIEQRPPEEITHFRGQRVAAEGIGIWNPCFDVVPGSLVEGIVTERGVVPRDHDSGGHAVRAFMGALGLWSPPAASGNGNGNGDAAADGSAAAEGGDEPKAVLGRPLGEEGVRGYVAARPALAEKVGPPEGAADWQVEVRADGNINFVYLVTGPAGGLCVKESLPYVRCVGESWPLSRDRCRIEAEALRLQHALASAHVPRVFHFDGGRSLIAMEYVAPPAIILRHGIVAGLIYPRLAGHVAAFLAATLFNTSLLALDSRAFSGCGSALQGGAVVVNV</sequence>
<keyword evidence="2 6" id="KW-0028">Amino-acid biosynthesis</keyword>
<dbReference type="UniPathway" id="UPA00904">
    <property type="reaction ID" value="UER00874"/>
</dbReference>
<dbReference type="InterPro" id="IPR037171">
    <property type="entry name" value="NagB/RpiA_transferase-like"/>
</dbReference>
<dbReference type="EC" id="5.3.1.23" evidence="6"/>
<keyword evidence="4 6" id="KW-0413">Isomerase</keyword>
<dbReference type="Gene3D" id="3.40.50.10470">
    <property type="entry name" value="Translation initiation factor eif-2b, domain 2"/>
    <property type="match status" value="1"/>
</dbReference>
<dbReference type="InterPro" id="IPR005251">
    <property type="entry name" value="IF-M1Pi"/>
</dbReference>
<feature type="site" description="Transition state stabilizer" evidence="6">
    <location>
        <position position="178"/>
    </location>
</feature>
<comment type="catalytic activity">
    <reaction evidence="6">
        <text>5-(methylsulfanyl)-alpha-D-ribose 1-phosphate = 5-(methylsulfanyl)-D-ribulose 1-phosphate</text>
        <dbReference type="Rhea" id="RHEA:19989"/>
        <dbReference type="ChEBI" id="CHEBI:58533"/>
        <dbReference type="ChEBI" id="CHEBI:58548"/>
        <dbReference type="EC" id="5.3.1.23"/>
    </reaction>
</comment>
<dbReference type="NCBIfam" id="TIGR00524">
    <property type="entry name" value="eIF-2B_rel"/>
    <property type="match status" value="1"/>
</dbReference>
<protein>
    <recommendedName>
        <fullName evidence="6">Methylthioribose-1-phosphate isomerase</fullName>
        <shortName evidence="6">M1Pi</shortName>
        <shortName evidence="6">MTR-1-P isomerase</shortName>
        <ecNumber evidence="6">5.3.1.23</ecNumber>
    </recommendedName>
    <alternativeName>
        <fullName evidence="6">S-methyl-5-thioribose-1-phosphate isomerase</fullName>
    </alternativeName>
    <alternativeName>
        <fullName evidence="6">Translation initiation factor eIF-2B subunit alpha/beta/delta-like protein</fullName>
    </alternativeName>
</protein>
<dbReference type="SUPFAM" id="SSF56112">
    <property type="entry name" value="Protein kinase-like (PK-like)"/>
    <property type="match status" value="1"/>
</dbReference>
<dbReference type="STRING" id="145388.A0A0D2MW39"/>
<dbReference type="Pfam" id="PF01008">
    <property type="entry name" value="IF-2B"/>
    <property type="match status" value="1"/>
</dbReference>
<evidence type="ECO:0000256" key="7">
    <source>
        <dbReference type="SAM" id="MobiDB-lite"/>
    </source>
</evidence>
<comment type="pathway">
    <text evidence="6">Amino-acid biosynthesis; L-methionine biosynthesis via salvage pathway; L-methionine from S-methyl-5-thio-alpha-D-ribose 1-phosphate: step 1/6.</text>
</comment>
<dbReference type="GO" id="GO:0046523">
    <property type="term" value="F:S-methyl-5-thioribose-1-phosphate isomerase activity"/>
    <property type="evidence" value="ECO:0007669"/>
    <property type="project" value="UniProtKB-UniRule"/>
</dbReference>
<feature type="region of interest" description="Disordered" evidence="7">
    <location>
        <begin position="379"/>
        <end position="408"/>
    </location>
</feature>
<dbReference type="Gene3D" id="3.90.1200.10">
    <property type="match status" value="1"/>
</dbReference>
<evidence type="ECO:0000256" key="1">
    <source>
        <dbReference type="ARBA" id="ARBA00022490"/>
    </source>
</evidence>
<keyword evidence="3 6" id="KW-0486">Methionine biosynthesis</keyword>
<accession>A0A0D2MW39</accession>
<evidence type="ECO:0000256" key="4">
    <source>
        <dbReference type="ARBA" id="ARBA00023235"/>
    </source>
</evidence>
<keyword evidence="5 6" id="KW-0539">Nucleus</keyword>
<evidence type="ECO:0000256" key="6">
    <source>
        <dbReference type="HAMAP-Rule" id="MF_03119"/>
    </source>
</evidence>
<dbReference type="FunFam" id="3.40.50.10470:FF:000003">
    <property type="entry name" value="Methylthioribose-1-phosphate isomerase"/>
    <property type="match status" value="1"/>
</dbReference>
<comment type="function">
    <text evidence="6">Catalyzes the interconversion of methylthioribose-1-phosphate (MTR-1-P) into methylthioribulose-1-phosphate (MTRu-1-P).</text>
</comment>
<name>A0A0D2MW39_9CHLO</name>
<dbReference type="NCBIfam" id="TIGR00512">
    <property type="entry name" value="salvage_mtnA"/>
    <property type="match status" value="1"/>
</dbReference>
<keyword evidence="1 6" id="KW-0963">Cytoplasm</keyword>
<dbReference type="AlphaFoldDB" id="A0A0D2MW39"/>
<dbReference type="GO" id="GO:0019509">
    <property type="term" value="P:L-methionine salvage from methylthioadenosine"/>
    <property type="evidence" value="ECO:0007669"/>
    <property type="project" value="UniProtKB-UniRule"/>
</dbReference>
<dbReference type="NCBIfam" id="NF004326">
    <property type="entry name" value="PRK05720.1"/>
    <property type="match status" value="1"/>
</dbReference>
<dbReference type="InterPro" id="IPR027363">
    <property type="entry name" value="M1Pi_N"/>
</dbReference>
<feature type="active site" description="Proton donor" evidence="6">
    <location>
        <position position="258"/>
    </location>
</feature>
<organism evidence="8 9">
    <name type="scientific">Monoraphidium neglectum</name>
    <dbReference type="NCBI Taxonomy" id="145388"/>
    <lineage>
        <taxon>Eukaryota</taxon>
        <taxon>Viridiplantae</taxon>
        <taxon>Chlorophyta</taxon>
        <taxon>core chlorophytes</taxon>
        <taxon>Chlorophyceae</taxon>
        <taxon>CS clade</taxon>
        <taxon>Sphaeropleales</taxon>
        <taxon>Selenastraceae</taxon>
        <taxon>Monoraphidium</taxon>
    </lineage>
</organism>
<dbReference type="KEGG" id="mng:MNEG_3269"/>
<dbReference type="HAMAP" id="MF_01678">
    <property type="entry name" value="Salvage_MtnA"/>
    <property type="match status" value="1"/>
</dbReference>
<dbReference type="InterPro" id="IPR042529">
    <property type="entry name" value="IF_2B-like_C"/>
</dbReference>
<reference evidence="8 9" key="1">
    <citation type="journal article" date="2013" name="BMC Genomics">
        <title>Reconstruction of the lipid metabolism for the microalga Monoraphidium neglectum from its genome sequence reveals characteristics suitable for biofuel production.</title>
        <authorList>
            <person name="Bogen C."/>
            <person name="Al-Dilaimi A."/>
            <person name="Albersmeier A."/>
            <person name="Wichmann J."/>
            <person name="Grundmann M."/>
            <person name="Rupp O."/>
            <person name="Lauersen K.J."/>
            <person name="Blifernez-Klassen O."/>
            <person name="Kalinowski J."/>
            <person name="Goesmann A."/>
            <person name="Mussgnug J.H."/>
            <person name="Kruse O."/>
        </authorList>
    </citation>
    <scope>NUCLEOTIDE SEQUENCE [LARGE SCALE GENOMIC DNA]</scope>
    <source>
        <strain evidence="8 9">SAG 48.87</strain>
    </source>
</reference>
<dbReference type="InterPro" id="IPR000649">
    <property type="entry name" value="IF-2B-related"/>
</dbReference>
<comment type="similarity">
    <text evidence="6">Belongs to the eIF-2B alpha/beta/delta subunits family. MtnA subfamily.</text>
</comment>
<evidence type="ECO:0000313" key="9">
    <source>
        <dbReference type="Proteomes" id="UP000054498"/>
    </source>
</evidence>
<dbReference type="Gene3D" id="1.20.120.420">
    <property type="entry name" value="translation initiation factor eif-2b, domain 1"/>
    <property type="match status" value="1"/>
</dbReference>
<dbReference type="PANTHER" id="PTHR43475">
    <property type="entry name" value="METHYLTHIORIBOSE-1-PHOSPHATE ISOMERASE"/>
    <property type="match status" value="1"/>
</dbReference>
<dbReference type="RefSeq" id="XP_013903701.1">
    <property type="nucleotide sequence ID" value="XM_014048247.1"/>
</dbReference>
<comment type="subcellular location">
    <subcellularLocation>
        <location evidence="6">Cytoplasm</location>
    </subcellularLocation>
    <subcellularLocation>
        <location evidence="6">Nucleus</location>
    </subcellularLocation>
</comment>
<dbReference type="GO" id="GO:0005737">
    <property type="term" value="C:cytoplasm"/>
    <property type="evidence" value="ECO:0007669"/>
    <property type="project" value="UniProtKB-SubCell"/>
</dbReference>
<gene>
    <name evidence="8" type="ORF">MNEG_3269</name>
</gene>
<dbReference type="InterPro" id="IPR011009">
    <property type="entry name" value="Kinase-like_dom_sf"/>
</dbReference>
<evidence type="ECO:0000256" key="5">
    <source>
        <dbReference type="ARBA" id="ARBA00023242"/>
    </source>
</evidence>
<dbReference type="Proteomes" id="UP000054498">
    <property type="component" value="Unassembled WGS sequence"/>
</dbReference>
<evidence type="ECO:0000313" key="8">
    <source>
        <dbReference type="EMBL" id="KIZ04682.1"/>
    </source>
</evidence>
<dbReference type="FunFam" id="1.20.120.420:FF:000003">
    <property type="entry name" value="Methylthioribose-1-phosphate isomerase"/>
    <property type="match status" value="1"/>
</dbReference>
<evidence type="ECO:0000256" key="2">
    <source>
        <dbReference type="ARBA" id="ARBA00022605"/>
    </source>
</evidence>
<dbReference type="InterPro" id="IPR011559">
    <property type="entry name" value="Initiation_fac_2B_a/b/d"/>
</dbReference>
<dbReference type="SUPFAM" id="SSF100950">
    <property type="entry name" value="NagB/RpiA/CoA transferase-like"/>
    <property type="match status" value="1"/>
</dbReference>
<proteinExistence type="inferred from homology"/>
<evidence type="ECO:0000256" key="3">
    <source>
        <dbReference type="ARBA" id="ARBA00023167"/>
    </source>
</evidence>
<dbReference type="GO" id="GO:0005634">
    <property type="term" value="C:nucleus"/>
    <property type="evidence" value="ECO:0007669"/>
    <property type="project" value="UniProtKB-SubCell"/>
</dbReference>
<dbReference type="GeneID" id="25736147"/>
<dbReference type="PANTHER" id="PTHR43475:SF1">
    <property type="entry name" value="METHYLTHIORIBOSE-1-PHOSPHATE ISOMERASE"/>
    <property type="match status" value="1"/>
</dbReference>
<dbReference type="Gene3D" id="3.30.200.20">
    <property type="entry name" value="Phosphorylase Kinase, domain 1"/>
    <property type="match status" value="1"/>
</dbReference>
<keyword evidence="9" id="KW-1185">Reference proteome</keyword>